<evidence type="ECO:0000313" key="6">
    <source>
        <dbReference type="Proteomes" id="UP001174909"/>
    </source>
</evidence>
<dbReference type="Pfam" id="PF00106">
    <property type="entry name" value="adh_short"/>
    <property type="match status" value="1"/>
</dbReference>
<dbReference type="EC" id="1.1.1.100" evidence="2"/>
<keyword evidence="6" id="KW-1185">Reference proteome</keyword>
<dbReference type="PRINTS" id="PR00080">
    <property type="entry name" value="SDRFAMILY"/>
</dbReference>
<dbReference type="AlphaFoldDB" id="A0AA35SU61"/>
<evidence type="ECO:0000256" key="2">
    <source>
        <dbReference type="ARBA" id="ARBA00012948"/>
    </source>
</evidence>
<dbReference type="PRINTS" id="PR00081">
    <property type="entry name" value="GDHRDH"/>
</dbReference>
<evidence type="ECO:0000313" key="5">
    <source>
        <dbReference type="EMBL" id="CAI8035734.1"/>
    </source>
</evidence>
<name>A0AA35SU61_GEOBA</name>
<dbReference type="PANTHER" id="PTHR42879">
    <property type="entry name" value="3-OXOACYL-(ACYL-CARRIER-PROTEIN) REDUCTASE"/>
    <property type="match status" value="1"/>
</dbReference>
<proteinExistence type="inferred from homology"/>
<dbReference type="SUPFAM" id="SSF51735">
    <property type="entry name" value="NAD(P)-binding Rossmann-fold domains"/>
    <property type="match status" value="1"/>
</dbReference>
<dbReference type="EMBL" id="CASHTH010002825">
    <property type="protein sequence ID" value="CAI8035734.1"/>
    <property type="molecule type" value="Genomic_DNA"/>
</dbReference>
<dbReference type="FunFam" id="3.40.50.720:FF:000084">
    <property type="entry name" value="Short-chain dehydrogenase reductase"/>
    <property type="match status" value="1"/>
</dbReference>
<dbReference type="InterPro" id="IPR002347">
    <property type="entry name" value="SDR_fam"/>
</dbReference>
<reference evidence="5" key="1">
    <citation type="submission" date="2023-03" db="EMBL/GenBank/DDBJ databases">
        <authorList>
            <person name="Steffen K."/>
            <person name="Cardenas P."/>
        </authorList>
    </citation>
    <scope>NUCLEOTIDE SEQUENCE</scope>
</reference>
<dbReference type="GO" id="GO:0004316">
    <property type="term" value="F:3-oxoacyl-[acyl-carrier-protein] reductase (NADPH) activity"/>
    <property type="evidence" value="ECO:0007669"/>
    <property type="project" value="UniProtKB-EC"/>
</dbReference>
<evidence type="ECO:0000256" key="4">
    <source>
        <dbReference type="RuleBase" id="RU000363"/>
    </source>
</evidence>
<sequence>MGQLENRTAIVTGASQGIGRAIALAFGREGANVVATARTTAAIEAVVAQVEEAGAAGLAVTADLSVERDIQRIADETTTKFGGVDILVNNAAIIHPPIDLVDLDADLWRRVMDVNLTAAALLTKFALPSMIENRYGKIINISSIGGRKGGKGRTAYRVTKAALISLTESVAAEVKQHGIDVNCICPGGVDTEGFREAFGSEGREENPKLMLPEEIAALAVFLASDMSSAVTGTAVDAFGTTNPLFG</sequence>
<dbReference type="Gene3D" id="3.40.50.720">
    <property type="entry name" value="NAD(P)-binding Rossmann-like Domain"/>
    <property type="match status" value="1"/>
</dbReference>
<dbReference type="PANTHER" id="PTHR42879:SF2">
    <property type="entry name" value="3-OXOACYL-[ACYL-CARRIER-PROTEIN] REDUCTASE FABG"/>
    <property type="match status" value="1"/>
</dbReference>
<evidence type="ECO:0000256" key="1">
    <source>
        <dbReference type="ARBA" id="ARBA00006484"/>
    </source>
</evidence>
<dbReference type="CDD" id="cd05233">
    <property type="entry name" value="SDR_c"/>
    <property type="match status" value="1"/>
</dbReference>
<comment type="similarity">
    <text evidence="1 4">Belongs to the short-chain dehydrogenases/reductases (SDR) family.</text>
</comment>
<protein>
    <recommendedName>
        <fullName evidence="2">3-oxoacyl-[acyl-carrier-protein] reductase</fullName>
        <ecNumber evidence="2">1.1.1.100</ecNumber>
    </recommendedName>
</protein>
<dbReference type="InterPro" id="IPR050259">
    <property type="entry name" value="SDR"/>
</dbReference>
<accession>A0AA35SU61</accession>
<gene>
    <name evidence="5" type="ORF">GBAR_LOCUS20036</name>
</gene>
<comment type="catalytic activity">
    <reaction evidence="3">
        <text>a (3R)-hydroxyacyl-[ACP] + NADP(+) = a 3-oxoacyl-[ACP] + NADPH + H(+)</text>
        <dbReference type="Rhea" id="RHEA:17397"/>
        <dbReference type="Rhea" id="RHEA-COMP:9916"/>
        <dbReference type="Rhea" id="RHEA-COMP:9945"/>
        <dbReference type="ChEBI" id="CHEBI:15378"/>
        <dbReference type="ChEBI" id="CHEBI:57783"/>
        <dbReference type="ChEBI" id="CHEBI:58349"/>
        <dbReference type="ChEBI" id="CHEBI:78776"/>
        <dbReference type="ChEBI" id="CHEBI:78827"/>
        <dbReference type="EC" id="1.1.1.100"/>
    </reaction>
</comment>
<comment type="caution">
    <text evidence="5">The sequence shown here is derived from an EMBL/GenBank/DDBJ whole genome shotgun (WGS) entry which is preliminary data.</text>
</comment>
<organism evidence="5 6">
    <name type="scientific">Geodia barretti</name>
    <name type="common">Barrett's horny sponge</name>
    <dbReference type="NCBI Taxonomy" id="519541"/>
    <lineage>
        <taxon>Eukaryota</taxon>
        <taxon>Metazoa</taxon>
        <taxon>Porifera</taxon>
        <taxon>Demospongiae</taxon>
        <taxon>Heteroscleromorpha</taxon>
        <taxon>Tetractinellida</taxon>
        <taxon>Astrophorina</taxon>
        <taxon>Geodiidae</taxon>
        <taxon>Geodia</taxon>
    </lineage>
</organism>
<evidence type="ECO:0000256" key="3">
    <source>
        <dbReference type="ARBA" id="ARBA00048508"/>
    </source>
</evidence>
<dbReference type="InterPro" id="IPR036291">
    <property type="entry name" value="NAD(P)-bd_dom_sf"/>
</dbReference>
<dbReference type="Proteomes" id="UP001174909">
    <property type="component" value="Unassembled WGS sequence"/>
</dbReference>